<keyword evidence="5" id="KW-0732">Signal</keyword>
<dbReference type="GO" id="GO:0005615">
    <property type="term" value="C:extracellular space"/>
    <property type="evidence" value="ECO:0007669"/>
    <property type="project" value="InterPro"/>
</dbReference>
<dbReference type="InterPro" id="IPR023795">
    <property type="entry name" value="Serpin_CS"/>
</dbReference>
<sequence length="392" mass="44017">MKILLSLAVITAAQEKSLVDFLHDGNNQFTAKLFYEIAKSKPDESIVLSAYSVMTPLAQLALASVGESHDELLDAIGMPNDNITKAAFSFINSKLRSTKGVTLNTASKIYVAEKYKLNTEFAAVTRDTFESEVQNIDFNKQQKAADEVNAWVENQTNHRIKDLVSPNTLTPDTRALLVNAIYFKGIWKYPFNKYATTDRDFHVTKETVKQVPTMYNKDSYRYTDSAELNAQILEIPYEGDESSCVFVLPHEIDGIKELEEKLKDPAVLDKVTKNMDVVEVEVFLPKFKIETTTDLKEILPKVNVKKLFSPQSARLDNLLENTGDLYIDSAIQKAFIEVNEEGAEATAANVFGIAFNSLVIDPIPPPVFKADRPFYFAIKSNSMVLFNGIKRE</sequence>
<evidence type="ECO:0000313" key="11">
    <source>
        <dbReference type="Proteomes" id="UP001153954"/>
    </source>
</evidence>
<dbReference type="FunFam" id="2.30.39.10:FF:000030">
    <property type="entry name" value="Serpin 2"/>
    <property type="match status" value="1"/>
</dbReference>
<dbReference type="CDD" id="cd19579">
    <property type="entry name" value="serpin1K-like"/>
    <property type="match status" value="1"/>
</dbReference>
<dbReference type="SUPFAM" id="SSF56574">
    <property type="entry name" value="Serpins"/>
    <property type="match status" value="1"/>
</dbReference>
<reference evidence="10" key="1">
    <citation type="submission" date="2022-03" db="EMBL/GenBank/DDBJ databases">
        <authorList>
            <person name="Tunstrom K."/>
        </authorList>
    </citation>
    <scope>NUCLEOTIDE SEQUENCE</scope>
</reference>
<evidence type="ECO:0000256" key="3">
    <source>
        <dbReference type="ARBA" id="ARBA00022525"/>
    </source>
</evidence>
<evidence type="ECO:0000259" key="9">
    <source>
        <dbReference type="SMART" id="SM00093"/>
    </source>
</evidence>
<keyword evidence="11" id="KW-1185">Reference proteome</keyword>
<keyword evidence="7" id="KW-0325">Glycoprotein</keyword>
<dbReference type="PANTHER" id="PTHR11461">
    <property type="entry name" value="SERINE PROTEASE INHIBITOR, SERPIN"/>
    <property type="match status" value="1"/>
</dbReference>
<evidence type="ECO:0000256" key="8">
    <source>
        <dbReference type="RuleBase" id="RU000411"/>
    </source>
</evidence>
<evidence type="ECO:0000256" key="5">
    <source>
        <dbReference type="ARBA" id="ARBA00022729"/>
    </source>
</evidence>
<dbReference type="InterPro" id="IPR000215">
    <property type="entry name" value="Serpin_fam"/>
</dbReference>
<organism evidence="10 11">
    <name type="scientific">Euphydryas editha</name>
    <name type="common">Edith's checkerspot</name>
    <dbReference type="NCBI Taxonomy" id="104508"/>
    <lineage>
        <taxon>Eukaryota</taxon>
        <taxon>Metazoa</taxon>
        <taxon>Ecdysozoa</taxon>
        <taxon>Arthropoda</taxon>
        <taxon>Hexapoda</taxon>
        <taxon>Insecta</taxon>
        <taxon>Pterygota</taxon>
        <taxon>Neoptera</taxon>
        <taxon>Endopterygota</taxon>
        <taxon>Lepidoptera</taxon>
        <taxon>Glossata</taxon>
        <taxon>Ditrysia</taxon>
        <taxon>Papilionoidea</taxon>
        <taxon>Nymphalidae</taxon>
        <taxon>Nymphalinae</taxon>
        <taxon>Euphydryas</taxon>
    </lineage>
</organism>
<evidence type="ECO:0000256" key="6">
    <source>
        <dbReference type="ARBA" id="ARBA00022900"/>
    </source>
</evidence>
<dbReference type="InterPro" id="IPR036186">
    <property type="entry name" value="Serpin_sf"/>
</dbReference>
<dbReference type="Pfam" id="PF00079">
    <property type="entry name" value="Serpin"/>
    <property type="match status" value="1"/>
</dbReference>
<feature type="domain" description="Serpin" evidence="9">
    <location>
        <begin position="31"/>
        <end position="388"/>
    </location>
</feature>
<gene>
    <name evidence="10" type="ORF">EEDITHA_LOCUS21541</name>
</gene>
<dbReference type="Proteomes" id="UP001153954">
    <property type="component" value="Unassembled WGS sequence"/>
</dbReference>
<dbReference type="Gene3D" id="3.30.497.10">
    <property type="entry name" value="Antithrombin, subunit I, domain 2"/>
    <property type="match status" value="1"/>
</dbReference>
<evidence type="ECO:0000313" key="10">
    <source>
        <dbReference type="EMBL" id="CAH2107513.1"/>
    </source>
</evidence>
<dbReference type="InterPro" id="IPR023796">
    <property type="entry name" value="Serpin_dom"/>
</dbReference>
<dbReference type="EMBL" id="CAKOGL010000030">
    <property type="protein sequence ID" value="CAH2107513.1"/>
    <property type="molecule type" value="Genomic_DNA"/>
</dbReference>
<comment type="subcellular location">
    <subcellularLocation>
        <location evidence="1">Secreted</location>
    </subcellularLocation>
</comment>
<dbReference type="GO" id="GO:0004867">
    <property type="term" value="F:serine-type endopeptidase inhibitor activity"/>
    <property type="evidence" value="ECO:0007669"/>
    <property type="project" value="UniProtKB-KW"/>
</dbReference>
<keyword evidence="3" id="KW-0964">Secreted</keyword>
<evidence type="ECO:0000256" key="2">
    <source>
        <dbReference type="ARBA" id="ARBA00009500"/>
    </source>
</evidence>
<dbReference type="InterPro" id="IPR042185">
    <property type="entry name" value="Serpin_sf_2"/>
</dbReference>
<keyword evidence="6" id="KW-0722">Serine protease inhibitor</keyword>
<comment type="caution">
    <text evidence="10">The sequence shown here is derived from an EMBL/GenBank/DDBJ whole genome shotgun (WGS) entry which is preliminary data.</text>
</comment>
<dbReference type="AlphaFoldDB" id="A0AAU9VBL0"/>
<accession>A0AAU9VBL0</accession>
<dbReference type="PROSITE" id="PS00284">
    <property type="entry name" value="SERPIN"/>
    <property type="match status" value="1"/>
</dbReference>
<dbReference type="InterPro" id="IPR042178">
    <property type="entry name" value="Serpin_sf_1"/>
</dbReference>
<evidence type="ECO:0000256" key="4">
    <source>
        <dbReference type="ARBA" id="ARBA00022690"/>
    </source>
</evidence>
<dbReference type="SMART" id="SM00093">
    <property type="entry name" value="SERPIN"/>
    <property type="match status" value="1"/>
</dbReference>
<dbReference type="PANTHER" id="PTHR11461:SF211">
    <property type="entry name" value="GH10112P-RELATED"/>
    <property type="match status" value="1"/>
</dbReference>
<dbReference type="Gene3D" id="2.30.39.10">
    <property type="entry name" value="Alpha-1-antitrypsin, domain 1"/>
    <property type="match status" value="1"/>
</dbReference>
<keyword evidence="4" id="KW-0646">Protease inhibitor</keyword>
<comment type="similarity">
    <text evidence="2 8">Belongs to the serpin family.</text>
</comment>
<evidence type="ECO:0000256" key="1">
    <source>
        <dbReference type="ARBA" id="ARBA00004613"/>
    </source>
</evidence>
<proteinExistence type="inferred from homology"/>
<evidence type="ECO:0000256" key="7">
    <source>
        <dbReference type="ARBA" id="ARBA00023180"/>
    </source>
</evidence>
<protein>
    <recommendedName>
        <fullName evidence="9">Serpin domain-containing protein</fullName>
    </recommendedName>
</protein>
<name>A0AAU9VBL0_EUPED</name>